<sequence length="330" mass="37836">MALRHTYSPDELEEYFNRISLPYTRRVYHVSRLSDKEQLDFLNLLQKHHICKVPWENLIQHYSWHRVVNVKPKHLFSKIVRQQGRGGYCMEVNYFYHLILYSLGFNVYMCGSRIFSPGSNTFGGWTHVVNLVTVGEQKYLLNGGFGGNGPPCPVPLAHDEIQSQIAPAEMRLLHAPIPENLNQSRKLWIFQSRYDPSSDWSTCYCFPDFEFTPADITSMNFAPSHSPHSFFTHKVVAVRFSTEREINGPQGPGSPDEAALASPIDGAITLNHDVLTWRRKGRKVVEWPLRSEEERLHALEMFFGTTLSEEEREAILDTAAMVGARVMDHA</sequence>
<evidence type="ECO:0000256" key="1">
    <source>
        <dbReference type="ARBA" id="ARBA00006547"/>
    </source>
</evidence>
<comment type="similarity">
    <text evidence="1 2">Belongs to the arylamine N-acetyltransferase family.</text>
</comment>
<dbReference type="Gene3D" id="3.30.2140.20">
    <property type="match status" value="1"/>
</dbReference>
<keyword evidence="2" id="KW-0808">Transferase</keyword>
<dbReference type="OMA" id="AYCFYEI"/>
<protein>
    <submittedName>
        <fullName evidence="3">Arylamine N-acetyltransferase 2</fullName>
    </submittedName>
</protein>
<evidence type="ECO:0000313" key="4">
    <source>
        <dbReference type="Proteomes" id="UP000756132"/>
    </source>
</evidence>
<accession>A0A9Q8LJ81</accession>
<reference evidence="3" key="1">
    <citation type="submission" date="2021-12" db="EMBL/GenBank/DDBJ databases">
        <authorList>
            <person name="Zaccaron A."/>
            <person name="Stergiopoulos I."/>
        </authorList>
    </citation>
    <scope>NUCLEOTIDE SEQUENCE</scope>
    <source>
        <strain evidence="3">Race5_Kim</strain>
    </source>
</reference>
<dbReference type="GO" id="GO:0016407">
    <property type="term" value="F:acetyltransferase activity"/>
    <property type="evidence" value="ECO:0007669"/>
    <property type="project" value="InterPro"/>
</dbReference>
<evidence type="ECO:0000256" key="2">
    <source>
        <dbReference type="RuleBase" id="RU003452"/>
    </source>
</evidence>
<dbReference type="InterPro" id="IPR038765">
    <property type="entry name" value="Papain-like_cys_pep_sf"/>
</dbReference>
<keyword evidence="2" id="KW-0012">Acyltransferase</keyword>
<keyword evidence="4" id="KW-1185">Reference proteome</keyword>
<dbReference type="Proteomes" id="UP000756132">
    <property type="component" value="Chromosome 5"/>
</dbReference>
<evidence type="ECO:0000313" key="3">
    <source>
        <dbReference type="EMBL" id="UJO18393.1"/>
    </source>
</evidence>
<dbReference type="KEGG" id="ffu:CLAFUR5_06063"/>
<dbReference type="PANTHER" id="PTHR11786">
    <property type="entry name" value="N-HYDROXYARYLAMINE O-ACETYLTRANSFERASE"/>
    <property type="match status" value="1"/>
</dbReference>
<dbReference type="OrthoDB" id="10260017at2759"/>
<dbReference type="PRINTS" id="PR01543">
    <property type="entry name" value="ANATRNSFRASE"/>
</dbReference>
<dbReference type="EMBL" id="CP090167">
    <property type="protein sequence ID" value="UJO18393.1"/>
    <property type="molecule type" value="Genomic_DNA"/>
</dbReference>
<proteinExistence type="inferred from homology"/>
<dbReference type="SUPFAM" id="SSF54001">
    <property type="entry name" value="Cysteine proteinases"/>
    <property type="match status" value="1"/>
</dbReference>
<dbReference type="Pfam" id="PF00797">
    <property type="entry name" value="Acetyltransf_2"/>
    <property type="match status" value="1"/>
</dbReference>
<reference evidence="3" key="2">
    <citation type="journal article" date="2022" name="Microb. Genom.">
        <title>A chromosome-scale genome assembly of the tomato pathogen Cladosporium fulvum reveals a compartmentalized genome architecture and the presence of a dispensable chromosome.</title>
        <authorList>
            <person name="Zaccaron A.Z."/>
            <person name="Chen L.H."/>
            <person name="Samaras A."/>
            <person name="Stergiopoulos I."/>
        </authorList>
    </citation>
    <scope>NUCLEOTIDE SEQUENCE</scope>
    <source>
        <strain evidence="3">Race5_Kim</strain>
    </source>
</reference>
<gene>
    <name evidence="3" type="ORF">CLAFUR5_06063</name>
</gene>
<dbReference type="InterPro" id="IPR001447">
    <property type="entry name" value="Arylamine_N-AcTrfase"/>
</dbReference>
<dbReference type="PANTHER" id="PTHR11786:SF0">
    <property type="entry name" value="ARYLAMINE N-ACETYLTRANSFERASE 4-RELATED"/>
    <property type="match status" value="1"/>
</dbReference>
<dbReference type="AlphaFoldDB" id="A0A9Q8LJ81"/>
<dbReference type="InterPro" id="IPR053710">
    <property type="entry name" value="Arylamine_NAT_domain_sf"/>
</dbReference>
<dbReference type="GeneID" id="71985941"/>
<dbReference type="RefSeq" id="XP_047762759.1">
    <property type="nucleotide sequence ID" value="XM_047905211.1"/>
</dbReference>
<name>A0A9Q8LJ81_PASFU</name>
<organism evidence="3 4">
    <name type="scientific">Passalora fulva</name>
    <name type="common">Tomato leaf mold</name>
    <name type="synonym">Cladosporium fulvum</name>
    <dbReference type="NCBI Taxonomy" id="5499"/>
    <lineage>
        <taxon>Eukaryota</taxon>
        <taxon>Fungi</taxon>
        <taxon>Dikarya</taxon>
        <taxon>Ascomycota</taxon>
        <taxon>Pezizomycotina</taxon>
        <taxon>Dothideomycetes</taxon>
        <taxon>Dothideomycetidae</taxon>
        <taxon>Mycosphaerellales</taxon>
        <taxon>Mycosphaerellaceae</taxon>
        <taxon>Fulvia</taxon>
    </lineage>
</organism>